<dbReference type="EC" id="2.7.13.3" evidence="3"/>
<feature type="domain" description="Histidine kinase" evidence="14">
    <location>
        <begin position="115"/>
        <end position="331"/>
    </location>
</feature>
<dbReference type="Pfam" id="PF00512">
    <property type="entry name" value="HisKA"/>
    <property type="match status" value="1"/>
</dbReference>
<dbReference type="InterPro" id="IPR005467">
    <property type="entry name" value="His_kinase_dom"/>
</dbReference>
<sequence>MTTDIYTGEMISSISVDWFQLKTDVLIGGALLICFFVLAVHFSVQAGRRRQEQETVSEISEGIHTYLEKDVELEEAFPPSCMEIGIQVVQMKSSMEKKEQQLKAESQRKNDLITYLAHDLKTPLTSVMGYLSLLEEAPDMPQQQRQKYTRIALEKADRLESLMNEFFEITQYNLQNMILEKEEIDLYYMLVQMAEEFYPVLEAKGNTCEIHAEENVKVYGDPERLARVFNNILKNAVAYSYPKTAVKICAQQQDSGVQIQFINQGKTIPKEKLKFLFEKFFRLDEARRTNTGGAGLGLAIAKEIVELHGGTITAESGEEQTVFTVELPNRKKF</sequence>
<evidence type="ECO:0000256" key="12">
    <source>
        <dbReference type="ARBA" id="ARBA00023136"/>
    </source>
</evidence>
<dbReference type="GO" id="GO:0016036">
    <property type="term" value="P:cellular response to phosphate starvation"/>
    <property type="evidence" value="ECO:0007669"/>
    <property type="project" value="TreeGrafter"/>
</dbReference>
<dbReference type="SMART" id="SM00388">
    <property type="entry name" value="HisKA"/>
    <property type="match status" value="1"/>
</dbReference>
<dbReference type="CDD" id="cd00082">
    <property type="entry name" value="HisKA"/>
    <property type="match status" value="1"/>
</dbReference>
<dbReference type="PANTHER" id="PTHR45453:SF1">
    <property type="entry name" value="PHOSPHATE REGULON SENSOR PROTEIN PHOR"/>
    <property type="match status" value="1"/>
</dbReference>
<keyword evidence="11" id="KW-0902">Two-component regulatory system</keyword>
<keyword evidence="12 13" id="KW-0472">Membrane</keyword>
<evidence type="ECO:0000256" key="5">
    <source>
        <dbReference type="ARBA" id="ARBA00022679"/>
    </source>
</evidence>
<evidence type="ECO:0000256" key="4">
    <source>
        <dbReference type="ARBA" id="ARBA00022553"/>
    </source>
</evidence>
<dbReference type="Pfam" id="PF02518">
    <property type="entry name" value="HATPase_c"/>
    <property type="match status" value="1"/>
</dbReference>
<evidence type="ECO:0000256" key="11">
    <source>
        <dbReference type="ARBA" id="ARBA00023012"/>
    </source>
</evidence>
<evidence type="ECO:0000313" key="15">
    <source>
        <dbReference type="EMBL" id="HJC63648.1"/>
    </source>
</evidence>
<evidence type="ECO:0000256" key="3">
    <source>
        <dbReference type="ARBA" id="ARBA00012438"/>
    </source>
</evidence>
<dbReference type="PROSITE" id="PS50109">
    <property type="entry name" value="HIS_KIN"/>
    <property type="match status" value="1"/>
</dbReference>
<dbReference type="Gene3D" id="3.30.565.10">
    <property type="entry name" value="Histidine kinase-like ATPase, C-terminal domain"/>
    <property type="match status" value="1"/>
</dbReference>
<evidence type="ECO:0000313" key="16">
    <source>
        <dbReference type="Proteomes" id="UP000823886"/>
    </source>
</evidence>
<keyword evidence="4" id="KW-0597">Phosphoprotein</keyword>
<dbReference type="Proteomes" id="UP000823886">
    <property type="component" value="Unassembled WGS sequence"/>
</dbReference>
<name>A0A9D2PM83_9FIRM</name>
<comment type="caution">
    <text evidence="15">The sequence shown here is derived from an EMBL/GenBank/DDBJ whole genome shotgun (WGS) entry which is preliminary data.</text>
</comment>
<reference evidence="15" key="2">
    <citation type="submission" date="2021-04" db="EMBL/GenBank/DDBJ databases">
        <authorList>
            <person name="Gilroy R."/>
        </authorList>
    </citation>
    <scope>NUCLEOTIDE SEQUENCE</scope>
    <source>
        <strain evidence="15">ChiBcec2-3848</strain>
    </source>
</reference>
<dbReference type="FunFam" id="3.30.565.10:FF:000013">
    <property type="entry name" value="Two-component sensor histidine kinase"/>
    <property type="match status" value="1"/>
</dbReference>
<dbReference type="GO" id="GO:0005886">
    <property type="term" value="C:plasma membrane"/>
    <property type="evidence" value="ECO:0007669"/>
    <property type="project" value="TreeGrafter"/>
</dbReference>
<protein>
    <recommendedName>
        <fullName evidence="3">histidine kinase</fullName>
        <ecNumber evidence="3">2.7.13.3</ecNumber>
    </recommendedName>
</protein>
<evidence type="ECO:0000259" key="14">
    <source>
        <dbReference type="PROSITE" id="PS50109"/>
    </source>
</evidence>
<evidence type="ECO:0000256" key="8">
    <source>
        <dbReference type="ARBA" id="ARBA00022777"/>
    </source>
</evidence>
<dbReference type="Gene3D" id="1.10.287.130">
    <property type="match status" value="1"/>
</dbReference>
<evidence type="ECO:0000256" key="1">
    <source>
        <dbReference type="ARBA" id="ARBA00000085"/>
    </source>
</evidence>
<reference evidence="15" key="1">
    <citation type="journal article" date="2021" name="PeerJ">
        <title>Extensive microbial diversity within the chicken gut microbiome revealed by metagenomics and culture.</title>
        <authorList>
            <person name="Gilroy R."/>
            <person name="Ravi A."/>
            <person name="Getino M."/>
            <person name="Pursley I."/>
            <person name="Horton D.L."/>
            <person name="Alikhan N.F."/>
            <person name="Baker D."/>
            <person name="Gharbi K."/>
            <person name="Hall N."/>
            <person name="Watson M."/>
            <person name="Adriaenssens E.M."/>
            <person name="Foster-Nyarko E."/>
            <person name="Jarju S."/>
            <person name="Secka A."/>
            <person name="Antonio M."/>
            <person name="Oren A."/>
            <person name="Chaudhuri R.R."/>
            <person name="La Ragione R."/>
            <person name="Hildebrand F."/>
            <person name="Pallen M.J."/>
        </authorList>
    </citation>
    <scope>NUCLEOTIDE SEQUENCE</scope>
    <source>
        <strain evidence="15">ChiBcec2-3848</strain>
    </source>
</reference>
<keyword evidence="5" id="KW-0808">Transferase</keyword>
<organism evidence="15 16">
    <name type="scientific">Candidatus Blautia merdavium</name>
    <dbReference type="NCBI Taxonomy" id="2838494"/>
    <lineage>
        <taxon>Bacteria</taxon>
        <taxon>Bacillati</taxon>
        <taxon>Bacillota</taxon>
        <taxon>Clostridia</taxon>
        <taxon>Lachnospirales</taxon>
        <taxon>Lachnospiraceae</taxon>
        <taxon>Blautia</taxon>
    </lineage>
</organism>
<dbReference type="EMBL" id="DWVZ01000113">
    <property type="protein sequence ID" value="HJC63648.1"/>
    <property type="molecule type" value="Genomic_DNA"/>
</dbReference>
<evidence type="ECO:0000256" key="9">
    <source>
        <dbReference type="ARBA" id="ARBA00022840"/>
    </source>
</evidence>
<evidence type="ECO:0000256" key="10">
    <source>
        <dbReference type="ARBA" id="ARBA00022989"/>
    </source>
</evidence>
<dbReference type="SMART" id="SM00387">
    <property type="entry name" value="HATPase_c"/>
    <property type="match status" value="1"/>
</dbReference>
<dbReference type="InterPro" id="IPR036890">
    <property type="entry name" value="HATPase_C_sf"/>
</dbReference>
<comment type="catalytic activity">
    <reaction evidence="1">
        <text>ATP + protein L-histidine = ADP + protein N-phospho-L-histidine.</text>
        <dbReference type="EC" id="2.7.13.3"/>
    </reaction>
</comment>
<evidence type="ECO:0000256" key="13">
    <source>
        <dbReference type="SAM" id="Phobius"/>
    </source>
</evidence>
<dbReference type="GO" id="GO:0004721">
    <property type="term" value="F:phosphoprotein phosphatase activity"/>
    <property type="evidence" value="ECO:0007669"/>
    <property type="project" value="TreeGrafter"/>
</dbReference>
<feature type="transmembrane region" description="Helical" evidence="13">
    <location>
        <begin position="25"/>
        <end position="44"/>
    </location>
</feature>
<keyword evidence="7" id="KW-0547">Nucleotide-binding</keyword>
<comment type="subcellular location">
    <subcellularLocation>
        <location evidence="2">Membrane</location>
    </subcellularLocation>
</comment>
<dbReference type="PANTHER" id="PTHR45453">
    <property type="entry name" value="PHOSPHATE REGULON SENSOR PROTEIN PHOR"/>
    <property type="match status" value="1"/>
</dbReference>
<dbReference type="PRINTS" id="PR00344">
    <property type="entry name" value="BCTRLSENSOR"/>
</dbReference>
<evidence type="ECO:0000256" key="7">
    <source>
        <dbReference type="ARBA" id="ARBA00022741"/>
    </source>
</evidence>
<dbReference type="GO" id="GO:0005524">
    <property type="term" value="F:ATP binding"/>
    <property type="evidence" value="ECO:0007669"/>
    <property type="project" value="UniProtKB-KW"/>
</dbReference>
<dbReference type="InterPro" id="IPR050351">
    <property type="entry name" value="BphY/WalK/GraS-like"/>
</dbReference>
<keyword evidence="9" id="KW-0067">ATP-binding</keyword>
<dbReference type="SUPFAM" id="SSF55874">
    <property type="entry name" value="ATPase domain of HSP90 chaperone/DNA topoisomerase II/histidine kinase"/>
    <property type="match status" value="1"/>
</dbReference>
<dbReference type="InterPro" id="IPR036097">
    <property type="entry name" value="HisK_dim/P_sf"/>
</dbReference>
<dbReference type="InterPro" id="IPR003594">
    <property type="entry name" value="HATPase_dom"/>
</dbReference>
<dbReference type="InterPro" id="IPR004358">
    <property type="entry name" value="Sig_transdc_His_kin-like_C"/>
</dbReference>
<keyword evidence="10 13" id="KW-1133">Transmembrane helix</keyword>
<dbReference type="AlphaFoldDB" id="A0A9D2PM83"/>
<keyword evidence="6 13" id="KW-0812">Transmembrane</keyword>
<dbReference type="InterPro" id="IPR003661">
    <property type="entry name" value="HisK_dim/P_dom"/>
</dbReference>
<evidence type="ECO:0000256" key="6">
    <source>
        <dbReference type="ARBA" id="ARBA00022692"/>
    </source>
</evidence>
<accession>A0A9D2PM83</accession>
<gene>
    <name evidence="15" type="ORF">H9753_08535</name>
</gene>
<dbReference type="SUPFAM" id="SSF47384">
    <property type="entry name" value="Homodimeric domain of signal transducing histidine kinase"/>
    <property type="match status" value="1"/>
</dbReference>
<proteinExistence type="predicted"/>
<keyword evidence="8 15" id="KW-0418">Kinase</keyword>
<dbReference type="GO" id="GO:0000155">
    <property type="term" value="F:phosphorelay sensor kinase activity"/>
    <property type="evidence" value="ECO:0007669"/>
    <property type="project" value="InterPro"/>
</dbReference>
<evidence type="ECO:0000256" key="2">
    <source>
        <dbReference type="ARBA" id="ARBA00004370"/>
    </source>
</evidence>